<dbReference type="AlphaFoldDB" id="H9M8L2"/>
<sequence>LIENVDFESVDLDGICCPEEKQLDLIYVKNVLVASGFTGVNDFSGWYLPNNPLDPSLFEKIENYCGYGGELGKSEADESKWERQLLFDCVNEVLLEILGPFINHHPWVRNTKLNLRKIPSGKQLLRETWAAISHY</sequence>
<feature type="non-terminal residue" evidence="2">
    <location>
        <position position="135"/>
    </location>
</feature>
<proteinExistence type="predicted"/>
<feature type="non-terminal residue" evidence="2">
    <location>
        <position position="1"/>
    </location>
</feature>
<evidence type="ECO:0000313" key="2">
    <source>
        <dbReference type="EMBL" id="AEW07458.1"/>
    </source>
</evidence>
<accession>H9M8L2</accession>
<organism evidence="2">
    <name type="scientific">Pinus radiata</name>
    <name type="common">Monterey pine</name>
    <name type="synonym">Pinus insignis</name>
    <dbReference type="NCBI Taxonomy" id="3347"/>
    <lineage>
        <taxon>Eukaryota</taxon>
        <taxon>Viridiplantae</taxon>
        <taxon>Streptophyta</taxon>
        <taxon>Embryophyta</taxon>
        <taxon>Tracheophyta</taxon>
        <taxon>Spermatophyta</taxon>
        <taxon>Pinopsida</taxon>
        <taxon>Pinidae</taxon>
        <taxon>Conifers I</taxon>
        <taxon>Pinales</taxon>
        <taxon>Pinaceae</taxon>
        <taxon>Pinus</taxon>
        <taxon>Pinus subgen. Pinus</taxon>
    </lineage>
</organism>
<feature type="domain" description="DUF4378" evidence="1">
    <location>
        <begin position="25"/>
        <end position="134"/>
    </location>
</feature>
<reference evidence="2" key="1">
    <citation type="submission" date="2011-12" db="EMBL/GenBank/DDBJ databases">
        <title>Nucleotide Diversity and Divergence in the Loblolly Pine Gene Space.</title>
        <authorList>
            <person name="Neale D.B."/>
            <person name="Wegrzyn J.L."/>
            <person name="Lee J.M."/>
            <person name="Eckert A.J."/>
            <person name="Liechty J.D."/>
            <person name="Stevens K.A."/>
            <person name="Langley C.H."/>
        </authorList>
    </citation>
    <scope>NUCLEOTIDE SEQUENCE</scope>
    <source>
        <strain evidence="2">4569</strain>
        <tissue evidence="2">Megagametophyte</tissue>
    </source>
</reference>
<name>H9M8L2_PINRA</name>
<dbReference type="InterPro" id="IPR025486">
    <property type="entry name" value="DUF4378"/>
</dbReference>
<dbReference type="PANTHER" id="PTHR46836">
    <property type="entry name" value="AFADIN"/>
    <property type="match status" value="1"/>
</dbReference>
<dbReference type="EMBL" id="JQ261035">
    <property type="protein sequence ID" value="AEW07458.1"/>
    <property type="molecule type" value="Genomic_DNA"/>
</dbReference>
<dbReference type="PANTHER" id="PTHR46836:SF8">
    <property type="entry name" value="AFADIN"/>
    <property type="match status" value="1"/>
</dbReference>
<dbReference type="Pfam" id="PF14309">
    <property type="entry name" value="DUF4378"/>
    <property type="match status" value="1"/>
</dbReference>
<gene>
    <name evidence="2" type="ORF">0_2068_01</name>
</gene>
<evidence type="ECO:0000259" key="1">
    <source>
        <dbReference type="Pfam" id="PF14309"/>
    </source>
</evidence>
<protein>
    <recommendedName>
        <fullName evidence="1">DUF4378 domain-containing protein</fullName>
    </recommendedName>
</protein>